<dbReference type="InterPro" id="IPR000209">
    <property type="entry name" value="Peptidase_S8/S53_dom"/>
</dbReference>
<dbReference type="InterPro" id="IPR034045">
    <property type="entry name" value="Pep_S8_CspA-like"/>
</dbReference>
<evidence type="ECO:0000256" key="5">
    <source>
        <dbReference type="PROSITE-ProRule" id="PRU01240"/>
    </source>
</evidence>
<reference evidence="8" key="2">
    <citation type="journal article" date="2018" name="Genome Biol.">
        <title>SKESA: strategic k-mer extension for scrupulous assemblies.</title>
        <authorList>
            <person name="Souvorov A."/>
            <person name="Agarwala R."/>
            <person name="Lipman D.J."/>
        </authorList>
    </citation>
    <scope>NUCLEOTIDE SEQUENCE</scope>
    <source>
        <strain evidence="8">HN1000</strain>
    </source>
</reference>
<keyword evidence="4" id="KW-0720">Serine protease</keyword>
<dbReference type="EMBL" id="DAEPXK010000015">
    <property type="protein sequence ID" value="HBH1542317.1"/>
    <property type="molecule type" value="Genomic_DNA"/>
</dbReference>
<dbReference type="Proteomes" id="UP000878956">
    <property type="component" value="Unassembled WGS sequence"/>
</dbReference>
<dbReference type="PROSITE" id="PS51892">
    <property type="entry name" value="SUBTILASE"/>
    <property type="match status" value="1"/>
</dbReference>
<accession>A0A031WJ37</accession>
<feature type="domain" description="Peptidase S8/S53" evidence="6">
    <location>
        <begin position="420"/>
        <end position="542"/>
    </location>
</feature>
<dbReference type="EMBL" id="LK932994">
    <property type="protein sequence ID" value="CDT14187.1"/>
    <property type="molecule type" value="Genomic_DNA"/>
</dbReference>
<evidence type="ECO:0000256" key="1">
    <source>
        <dbReference type="ARBA" id="ARBA00011073"/>
    </source>
</evidence>
<feature type="domain" description="Peptidase S8/S53" evidence="6">
    <location>
        <begin position="96"/>
        <end position="287"/>
    </location>
</feature>
<comment type="similarity">
    <text evidence="1 5">Belongs to the peptidase S8 family.</text>
</comment>
<dbReference type="PRINTS" id="PR00723">
    <property type="entry name" value="SUBTILISIN"/>
</dbReference>
<protein>
    <submittedName>
        <fullName evidence="8">S8 family peptidase</fullName>
    </submittedName>
    <submittedName>
        <fullName evidence="7">Subtilisin-like serine germination related protease</fullName>
    </submittedName>
</protein>
<dbReference type="PANTHER" id="PTHR43806:SF11">
    <property type="entry name" value="CEREVISIN-RELATED"/>
    <property type="match status" value="1"/>
</dbReference>
<evidence type="ECO:0000313" key="10">
    <source>
        <dbReference type="Proteomes" id="UP000411588"/>
    </source>
</evidence>
<dbReference type="NCBIfam" id="NF040808">
    <property type="entry name" value="CspC_non_triad"/>
    <property type="match status" value="1"/>
</dbReference>
<dbReference type="PATRIC" id="fig|1496.1373.peg.2800"/>
<keyword evidence="2 7" id="KW-0645">Protease</keyword>
<dbReference type="PANTHER" id="PTHR43806">
    <property type="entry name" value="PEPTIDASE S8"/>
    <property type="match status" value="1"/>
</dbReference>
<dbReference type="Gene3D" id="3.40.50.200">
    <property type="entry name" value="Peptidase S8/S53 domain"/>
    <property type="match status" value="1"/>
</dbReference>
<dbReference type="Pfam" id="PF00082">
    <property type="entry name" value="Peptidase_S8"/>
    <property type="match status" value="2"/>
</dbReference>
<reference evidence="8" key="4">
    <citation type="submission" date="2021-06" db="EMBL/GenBank/DDBJ databases">
        <authorList>
            <consortium name="NCBI Pathogen Detection Project"/>
        </authorList>
    </citation>
    <scope>NUCLEOTIDE SEQUENCE</scope>
    <source>
        <strain evidence="8">HN1000</strain>
    </source>
</reference>
<dbReference type="InterPro" id="IPR015500">
    <property type="entry name" value="Peptidase_S8_subtilisin-rel"/>
</dbReference>
<dbReference type="RefSeq" id="WP_003433821.1">
    <property type="nucleotide sequence ID" value="NZ_AP031492.1"/>
</dbReference>
<dbReference type="Gene3D" id="2.60.120.1290">
    <property type="match status" value="1"/>
</dbReference>
<dbReference type="PIRSF" id="PIRSF037894">
    <property type="entry name" value="Subtilisin_rel_CspABC"/>
    <property type="match status" value="1"/>
</dbReference>
<evidence type="ECO:0000313" key="9">
    <source>
        <dbReference type="EMBL" id="VFD29456.1"/>
    </source>
</evidence>
<evidence type="ECO:0000256" key="4">
    <source>
        <dbReference type="ARBA" id="ARBA00022825"/>
    </source>
</evidence>
<name>A0A031WJ37_CLODI</name>
<reference evidence="9 10" key="3">
    <citation type="submission" date="2019-02" db="EMBL/GenBank/DDBJ databases">
        <authorList>
            <consortium name="Pathogen Informatics"/>
        </authorList>
    </citation>
    <scope>NUCLEOTIDE SEQUENCE [LARGE SCALE GENOMIC DNA]</scope>
    <source>
        <strain evidence="9">Clo34</strain>
        <strain evidence="10">clo34</strain>
    </source>
</reference>
<evidence type="ECO:0000256" key="3">
    <source>
        <dbReference type="ARBA" id="ARBA00022801"/>
    </source>
</evidence>
<dbReference type="AlphaFoldDB" id="A0A031WJ37"/>
<evidence type="ECO:0000313" key="7">
    <source>
        <dbReference type="EMBL" id="CDT14187.1"/>
    </source>
</evidence>
<dbReference type="InterPro" id="IPR017310">
    <property type="entry name" value="Pept_S8A_subtilisin_clostridia"/>
</dbReference>
<evidence type="ECO:0000259" key="6">
    <source>
        <dbReference type="Pfam" id="PF00082"/>
    </source>
</evidence>
<organism evidence="7">
    <name type="scientific">Clostridioides difficile</name>
    <name type="common">Peptoclostridium difficile</name>
    <dbReference type="NCBI Taxonomy" id="1496"/>
    <lineage>
        <taxon>Bacteria</taxon>
        <taxon>Bacillati</taxon>
        <taxon>Bacillota</taxon>
        <taxon>Clostridia</taxon>
        <taxon>Peptostreptococcales</taxon>
        <taxon>Peptostreptococcaceae</taxon>
        <taxon>Clostridioides</taxon>
    </lineage>
</organism>
<reference evidence="7" key="1">
    <citation type="submission" date="2014-07" db="EMBL/GenBank/DDBJ databases">
        <authorList>
            <person name="Monot Marc"/>
        </authorList>
    </citation>
    <scope>NUCLEOTIDE SEQUENCE</scope>
    <source>
        <strain evidence="7">7032989</strain>
    </source>
</reference>
<dbReference type="InterPro" id="IPR036852">
    <property type="entry name" value="Peptidase_S8/S53_dom_sf"/>
</dbReference>
<dbReference type="InterPro" id="IPR050131">
    <property type="entry name" value="Peptidase_S8_subtilisin-like"/>
</dbReference>
<comment type="caution">
    <text evidence="5">Lacks conserved residue(s) required for the propagation of feature annotation.</text>
</comment>
<keyword evidence="3" id="KW-0378">Hydrolase</keyword>
<dbReference type="GO" id="GO:0006508">
    <property type="term" value="P:proteolysis"/>
    <property type="evidence" value="ECO:0007669"/>
    <property type="project" value="UniProtKB-KW"/>
</dbReference>
<proteinExistence type="inferred from homology"/>
<gene>
    <name evidence="7" type="primary">cspC</name>
    <name evidence="9" type="synonym">cspC_2</name>
    <name evidence="7" type="ORF">BN1095_330133</name>
    <name evidence="8" type="ORF">KRM00_001799</name>
    <name evidence="9" type="ORF">SAMEA1402399_00500</name>
</gene>
<dbReference type="KEGG" id="pdf:CD630DERM_22460"/>
<sequence>MEKSYCIIYQGDIESALQENGINRYMVLNSQLAVIYVPLDFDETILNNIIQVAWWEESEPMSSLIEITNNVNNGETITTAAETDYIYENPYNDITGRGILLAVIDSGIDYLHPDFINDDGTSKVLYLWDQEANTNPPPEGFIFGSEFTRSELNIAINRNDGSLSQDNIGTGTLVSGILVGNGRINSQYRGITTESDLIVVKLKSYTDTYYAGRINYSVSDFLAAITYVTNIARTENKPLIINLTIGVKSSAVATTSILDTFNILSSAGVVVVSGAGNQGNTDIHYSGRFSSVGEVQDVIIQDGDDYALDITLNTNGPDKVGAQIISPSGEVSHDIRYSPDFYIYRGKFNLENTTYAMRFIYPYITSGKENLEIRLRDIKPGVWILRLTSELIINGEYDIYLPNKNLIAPDTRFLDPDSVATITMYAASDDVITVGTFNNKTDSMWIGSSKGPIRGRGIKPDIVASGVDIISTYKNGTYNTGTGTGVSSSIVTGVLALLMEYLEKQDNVPRLSLFTQVLKTYLILGATKLEIYTYPNVSQGYGILNLKNTIQQIANTL</sequence>
<dbReference type="SUPFAM" id="SSF52743">
    <property type="entry name" value="Subtilisin-like"/>
    <property type="match status" value="1"/>
</dbReference>
<dbReference type="EMBL" id="CAADAN010000001">
    <property type="protein sequence ID" value="VFD29456.1"/>
    <property type="molecule type" value="Genomic_DNA"/>
</dbReference>
<evidence type="ECO:0000313" key="8">
    <source>
        <dbReference type="EMBL" id="HBH1542317.1"/>
    </source>
</evidence>
<dbReference type="Proteomes" id="UP000411588">
    <property type="component" value="Unassembled WGS sequence"/>
</dbReference>
<dbReference type="GO" id="GO:0004252">
    <property type="term" value="F:serine-type endopeptidase activity"/>
    <property type="evidence" value="ECO:0007669"/>
    <property type="project" value="InterPro"/>
</dbReference>
<dbReference type="CDD" id="cd07478">
    <property type="entry name" value="Peptidases_S8_CspA-like"/>
    <property type="match status" value="1"/>
</dbReference>
<evidence type="ECO:0000256" key="2">
    <source>
        <dbReference type="ARBA" id="ARBA00022670"/>
    </source>
</evidence>